<evidence type="ECO:0000256" key="1">
    <source>
        <dbReference type="ARBA" id="ARBA00000832"/>
    </source>
</evidence>
<dbReference type="EC" id="3.1.1.31" evidence="5 7"/>
<dbReference type="Gene3D" id="3.40.50.1360">
    <property type="match status" value="1"/>
</dbReference>
<gene>
    <name evidence="7" type="primary">pgl</name>
    <name evidence="9" type="ORF">SAMN05192530_10920</name>
</gene>
<dbReference type="CDD" id="cd01400">
    <property type="entry name" value="6PGL"/>
    <property type="match status" value="1"/>
</dbReference>
<sequence length="232" mass="24987">MLKRHEYETREALAEALSAGVAAVLAGGIATRGEAVLAVSGGSTPKLFFQHLSRTEIDWSRVTVLLVDERWVPETSDRSNARLLRENLLQGPAGAARTELFFQEGESAEEAEASLSRRFAALPRPLDVVVLGMGDDGHTASFFPGGDRLPEAIDPANPAAVVPMRAPGATEPRVTLTLSRLADARLLAVHIEGENKRATLERALGGTDTAEMPVRAVFGLERETPIELFWAP</sequence>
<accession>A0A1H0L3G2</accession>
<dbReference type="InterPro" id="IPR005900">
    <property type="entry name" value="6-phosphogluconolactonase_DevB"/>
</dbReference>
<keyword evidence="10" id="KW-1185">Reference proteome</keyword>
<dbReference type="SUPFAM" id="SSF100950">
    <property type="entry name" value="NagB/RpiA/CoA transferase-like"/>
    <property type="match status" value="1"/>
</dbReference>
<reference evidence="9 10" key="1">
    <citation type="submission" date="2016-10" db="EMBL/GenBank/DDBJ databases">
        <authorList>
            <person name="de Groot N.N."/>
        </authorList>
    </citation>
    <scope>NUCLEOTIDE SEQUENCE [LARGE SCALE GENOMIC DNA]</scope>
    <source>
        <strain evidence="10">L7-484,KACC 16230,DSM 25025</strain>
    </source>
</reference>
<dbReference type="InterPro" id="IPR039104">
    <property type="entry name" value="6PGL"/>
</dbReference>
<dbReference type="Pfam" id="PF01182">
    <property type="entry name" value="Glucosamine_iso"/>
    <property type="match status" value="1"/>
</dbReference>
<dbReference type="PANTHER" id="PTHR11054:SF0">
    <property type="entry name" value="6-PHOSPHOGLUCONOLACTONASE"/>
    <property type="match status" value="1"/>
</dbReference>
<feature type="domain" description="Glucosamine/galactosamine-6-phosphate isomerase" evidence="8">
    <location>
        <begin position="9"/>
        <end position="218"/>
    </location>
</feature>
<proteinExistence type="inferred from homology"/>
<evidence type="ECO:0000256" key="6">
    <source>
        <dbReference type="ARBA" id="ARBA00020337"/>
    </source>
</evidence>
<dbReference type="GO" id="GO:0006098">
    <property type="term" value="P:pentose-phosphate shunt"/>
    <property type="evidence" value="ECO:0007669"/>
    <property type="project" value="UniProtKB-UniPathway"/>
</dbReference>
<dbReference type="Proteomes" id="UP000198793">
    <property type="component" value="Unassembled WGS sequence"/>
</dbReference>
<comment type="function">
    <text evidence="2 7">Hydrolysis of 6-phosphogluconolactone to 6-phosphogluconate.</text>
</comment>
<comment type="similarity">
    <text evidence="4 7">Belongs to the glucosamine/galactosamine-6-phosphate isomerase family. 6-phosphogluconolactonase subfamily.</text>
</comment>
<dbReference type="NCBIfam" id="TIGR01198">
    <property type="entry name" value="pgl"/>
    <property type="match status" value="1"/>
</dbReference>
<evidence type="ECO:0000313" key="10">
    <source>
        <dbReference type="Proteomes" id="UP000198793"/>
    </source>
</evidence>
<evidence type="ECO:0000256" key="7">
    <source>
        <dbReference type="RuleBase" id="RU365095"/>
    </source>
</evidence>
<dbReference type="RefSeq" id="WP_090675842.1">
    <property type="nucleotide sequence ID" value="NZ_FNIT01000009.1"/>
</dbReference>
<keyword evidence="7" id="KW-0378">Hydrolase</keyword>
<evidence type="ECO:0000313" key="9">
    <source>
        <dbReference type="EMBL" id="SDO62576.1"/>
    </source>
</evidence>
<organism evidence="9 10">
    <name type="scientific">Aureimonas jatrophae</name>
    <dbReference type="NCBI Taxonomy" id="1166073"/>
    <lineage>
        <taxon>Bacteria</taxon>
        <taxon>Pseudomonadati</taxon>
        <taxon>Pseudomonadota</taxon>
        <taxon>Alphaproteobacteria</taxon>
        <taxon>Hyphomicrobiales</taxon>
        <taxon>Aurantimonadaceae</taxon>
        <taxon>Aureimonas</taxon>
    </lineage>
</organism>
<evidence type="ECO:0000256" key="4">
    <source>
        <dbReference type="ARBA" id="ARBA00010662"/>
    </source>
</evidence>
<dbReference type="STRING" id="1166073.SAMN05192530_10920"/>
<dbReference type="InterPro" id="IPR006148">
    <property type="entry name" value="Glc/Gal-6P_isomerase"/>
</dbReference>
<protein>
    <recommendedName>
        <fullName evidence="6 7">6-phosphogluconolactonase</fullName>
        <shortName evidence="7">6PGL</shortName>
        <ecNumber evidence="5 7">3.1.1.31</ecNumber>
    </recommendedName>
</protein>
<dbReference type="InterPro" id="IPR037171">
    <property type="entry name" value="NagB/RpiA_transferase-like"/>
</dbReference>
<comment type="pathway">
    <text evidence="3 7">Carbohydrate degradation; pentose phosphate pathway; D-ribulose 5-phosphate from D-glucose 6-phosphate (oxidative stage): step 2/3.</text>
</comment>
<dbReference type="AlphaFoldDB" id="A0A1H0L3G2"/>
<evidence type="ECO:0000256" key="5">
    <source>
        <dbReference type="ARBA" id="ARBA00013198"/>
    </source>
</evidence>
<dbReference type="GO" id="GO:0005975">
    <property type="term" value="P:carbohydrate metabolic process"/>
    <property type="evidence" value="ECO:0007669"/>
    <property type="project" value="UniProtKB-UniRule"/>
</dbReference>
<evidence type="ECO:0000256" key="2">
    <source>
        <dbReference type="ARBA" id="ARBA00002681"/>
    </source>
</evidence>
<dbReference type="EMBL" id="FNIT01000009">
    <property type="protein sequence ID" value="SDO62576.1"/>
    <property type="molecule type" value="Genomic_DNA"/>
</dbReference>
<dbReference type="PANTHER" id="PTHR11054">
    <property type="entry name" value="6-PHOSPHOGLUCONOLACTONASE"/>
    <property type="match status" value="1"/>
</dbReference>
<comment type="catalytic activity">
    <reaction evidence="1 7">
        <text>6-phospho-D-glucono-1,5-lactone + H2O = 6-phospho-D-gluconate + H(+)</text>
        <dbReference type="Rhea" id="RHEA:12556"/>
        <dbReference type="ChEBI" id="CHEBI:15377"/>
        <dbReference type="ChEBI" id="CHEBI:15378"/>
        <dbReference type="ChEBI" id="CHEBI:57955"/>
        <dbReference type="ChEBI" id="CHEBI:58759"/>
        <dbReference type="EC" id="3.1.1.31"/>
    </reaction>
</comment>
<dbReference type="OrthoDB" id="9810967at2"/>
<evidence type="ECO:0000259" key="8">
    <source>
        <dbReference type="Pfam" id="PF01182"/>
    </source>
</evidence>
<dbReference type="GO" id="GO:0017057">
    <property type="term" value="F:6-phosphogluconolactonase activity"/>
    <property type="evidence" value="ECO:0007669"/>
    <property type="project" value="UniProtKB-UniRule"/>
</dbReference>
<name>A0A1H0L3G2_9HYPH</name>
<dbReference type="UniPathway" id="UPA00115">
    <property type="reaction ID" value="UER00409"/>
</dbReference>
<evidence type="ECO:0000256" key="3">
    <source>
        <dbReference type="ARBA" id="ARBA00004961"/>
    </source>
</evidence>